<keyword evidence="3" id="KW-1185">Reference proteome</keyword>
<name>A0ABD3HAI1_9MARC</name>
<evidence type="ECO:0000256" key="1">
    <source>
        <dbReference type="SAM" id="MobiDB-lite"/>
    </source>
</evidence>
<feature type="compositionally biased region" description="Basic and acidic residues" evidence="1">
    <location>
        <begin position="178"/>
        <end position="209"/>
    </location>
</feature>
<evidence type="ECO:0000313" key="3">
    <source>
        <dbReference type="Proteomes" id="UP001633002"/>
    </source>
</evidence>
<protein>
    <submittedName>
        <fullName evidence="2">Uncharacterized protein</fullName>
    </submittedName>
</protein>
<sequence length="467" mass="52243">MNTLDLRSVCLPFFNVVERVSKATLENFIAKLDGQQAKPIVRAEVRHARCWNRKQDKNVTSFQKSPPRNYSCDSSGNDAGTITSLSSRQKLKAAAAALPRLGVVPEKPKNSCPKSPVPKGRTRAWAAWNQSQSLKPKERAGFRVTRSDSSKSVSPRNSKEVGDVGSAAFYNRQRLEFENHYDPSSESNDSARKVDYRRSSGEAHPRDYSKSSIPLQSLNERLSRCAENPVSKREAAIRAIEQVLTPSLSPSREGCGNLELQLAGYLTALNSSALTNEADHCEKEVHTRLASMMQSIERGKQDLQSVDSWLDRAEARLRATPTRDDVLYLQGLLERSSSDGAYPCSVKERSEHSPLGWGISSRHIGSQKEMLQYIKREVLHMEASLAQLPAVYDIHKLRPMSLHVEMEMSRNEESSREAVRKLRHAVGRGELAWFRNLDMSTSRLESLARVLVPLETTYKGAPATARV</sequence>
<feature type="region of interest" description="Disordered" evidence="1">
    <location>
        <begin position="178"/>
        <end position="214"/>
    </location>
</feature>
<feature type="region of interest" description="Disordered" evidence="1">
    <location>
        <begin position="129"/>
        <end position="165"/>
    </location>
</feature>
<reference evidence="2 3" key="1">
    <citation type="submission" date="2024-09" db="EMBL/GenBank/DDBJ databases">
        <title>Chromosome-scale assembly of Riccia sorocarpa.</title>
        <authorList>
            <person name="Paukszto L."/>
        </authorList>
    </citation>
    <scope>NUCLEOTIDE SEQUENCE [LARGE SCALE GENOMIC DNA]</scope>
    <source>
        <strain evidence="2">LP-2024</strain>
        <tissue evidence="2">Aerial parts of the thallus</tissue>
    </source>
</reference>
<gene>
    <name evidence="2" type="ORF">R1sor_013901</name>
</gene>
<feature type="compositionally biased region" description="Polar residues" evidence="1">
    <location>
        <begin position="58"/>
        <end position="77"/>
    </location>
</feature>
<evidence type="ECO:0000313" key="2">
    <source>
        <dbReference type="EMBL" id="KAL3687592.1"/>
    </source>
</evidence>
<dbReference type="AlphaFoldDB" id="A0ABD3HAI1"/>
<dbReference type="Proteomes" id="UP001633002">
    <property type="component" value="Unassembled WGS sequence"/>
</dbReference>
<comment type="caution">
    <text evidence="2">The sequence shown here is derived from an EMBL/GenBank/DDBJ whole genome shotgun (WGS) entry which is preliminary data.</text>
</comment>
<feature type="region of interest" description="Disordered" evidence="1">
    <location>
        <begin position="57"/>
        <end position="77"/>
    </location>
</feature>
<dbReference type="EMBL" id="JBJQOH010000004">
    <property type="protein sequence ID" value="KAL3687592.1"/>
    <property type="molecule type" value="Genomic_DNA"/>
</dbReference>
<feature type="compositionally biased region" description="Basic and acidic residues" evidence="1">
    <location>
        <begin position="135"/>
        <end position="149"/>
    </location>
</feature>
<organism evidence="2 3">
    <name type="scientific">Riccia sorocarpa</name>
    <dbReference type="NCBI Taxonomy" id="122646"/>
    <lineage>
        <taxon>Eukaryota</taxon>
        <taxon>Viridiplantae</taxon>
        <taxon>Streptophyta</taxon>
        <taxon>Embryophyta</taxon>
        <taxon>Marchantiophyta</taxon>
        <taxon>Marchantiopsida</taxon>
        <taxon>Marchantiidae</taxon>
        <taxon>Marchantiales</taxon>
        <taxon>Ricciaceae</taxon>
        <taxon>Riccia</taxon>
    </lineage>
</organism>
<accession>A0ABD3HAI1</accession>
<proteinExistence type="predicted"/>